<dbReference type="PROSITE" id="PS00383">
    <property type="entry name" value="TYR_PHOSPHATASE_1"/>
    <property type="match status" value="1"/>
</dbReference>
<keyword evidence="7" id="KW-0904">Protein phosphatase</keyword>
<dbReference type="EC" id="3.1.3.48" evidence="2"/>
<dbReference type="Pfam" id="PF00041">
    <property type="entry name" value="fn3"/>
    <property type="match status" value="2"/>
</dbReference>
<dbReference type="FunFam" id="3.90.190.10:FF:000009">
    <property type="entry name" value="Receptor-type tyrosine-protein phosphatase beta"/>
    <property type="match status" value="1"/>
</dbReference>
<comment type="subcellular location">
    <subcellularLocation>
        <location evidence="1">Membrane</location>
        <topology evidence="1">Single-pass type I membrane protein</topology>
    </subcellularLocation>
</comment>
<evidence type="ECO:0000256" key="6">
    <source>
        <dbReference type="ARBA" id="ARBA00022801"/>
    </source>
</evidence>
<dbReference type="PANTHER" id="PTHR46957">
    <property type="entry name" value="CYTOKINE RECEPTOR"/>
    <property type="match status" value="1"/>
</dbReference>
<name>A0A8C8SBL2_9SAUR</name>
<dbReference type="InterPro" id="IPR003961">
    <property type="entry name" value="FN3_dom"/>
</dbReference>
<evidence type="ECO:0000256" key="3">
    <source>
        <dbReference type="ARBA" id="ARBA00022692"/>
    </source>
</evidence>
<keyword evidence="8" id="KW-1133">Transmembrane helix</keyword>
<dbReference type="SMART" id="SM00194">
    <property type="entry name" value="PTPc"/>
    <property type="match status" value="1"/>
</dbReference>
<dbReference type="PROSITE" id="PS50056">
    <property type="entry name" value="TYR_PHOSPHATASE_2"/>
    <property type="match status" value="1"/>
</dbReference>
<dbReference type="SUPFAM" id="SSF52799">
    <property type="entry name" value="(Phosphotyrosine protein) phosphatases II"/>
    <property type="match status" value="1"/>
</dbReference>
<dbReference type="Gene3D" id="2.60.40.10">
    <property type="entry name" value="Immunoglobulins"/>
    <property type="match status" value="6"/>
</dbReference>
<evidence type="ECO:0000256" key="10">
    <source>
        <dbReference type="ARBA" id="ARBA00023180"/>
    </source>
</evidence>
<evidence type="ECO:0000259" key="16">
    <source>
        <dbReference type="PROSITE" id="PS50853"/>
    </source>
</evidence>
<feature type="domain" description="Fibronectin type-III" evidence="16">
    <location>
        <begin position="485"/>
        <end position="578"/>
    </location>
</feature>
<feature type="domain" description="Fibronectin type-III" evidence="16">
    <location>
        <begin position="48"/>
        <end position="142"/>
    </location>
</feature>
<evidence type="ECO:0000256" key="7">
    <source>
        <dbReference type="ARBA" id="ARBA00022912"/>
    </source>
</evidence>
<sequence length="1496" mass="161946">MRPSFQESPVCSIRLAVQLIRVSCEPWAEPGWDQGSSLLSAVVDSAGSLLNVSVSDQGRPDSLLLSWDEPDGGALGYSLAIYTLEPDALLQNGSAGPNATSFRFQGLTPGMGYGIEVTAALACAETSSQRVSPAPVHNVSLSNNGNPFTLRASWMDAPGEKDGYRLVLYHLDSQRAMRNASVSRASSTFLFDGLLAGSEYALQISTLAGARQASTRIHQWTRPTAPAELTLQSLGSSTSLFASWISAEGAAWLHLTLHNLLSHLVTRTVSAKRGLSNYTFQHLSPGTPYHLGVSGVAGPYWAAGPNTTSWTYPSAPSGVTLTSQTHPLGLSAVWYSASGDRDQFLLHLNSKEHLVQHNVSVGPDTQNFTFLGLLPGSQYSLEVVALAGPYRASAPSVTAWTCECRHGAEKGAEKLQEEGRKLLGQELYADDSLSIIRNVSVQRGATHINLDGLVPGARYQVKIISQAGPHRTSSLTAIGYTAPLMPLSPALTNGGSTSALAVRWVAPAGRRGSYLVSVSEESSLAAWRHISVGKDSTNVSLVGLAPGSCYHIGISALAGPYSSDPQNVTGCTDPLAPPNISLTNQGHPDRLSASWGAATGGRDGYSLTLYHMGSGTVAARASVEKDTHNFTFANLAPGTGFSCQALWGSPSSCQQSTCQFTALGAVNPKDKSLALISELNASWGAAAGERDSYTLTLYHARSGAGAAKVSVGKDAHTFTFSDLAAGHKYFLEVVSTAGPYRTSAGNISDWTTPLVPANLSAVAGESSTVLSVSWGRAASQQDYCQLWLRDPENNTLPRRHTLAEGQIQHFFRRLVPGRNYSLSLSCVAGPYWNSTGILEVVSPFSAPDPVEDLRCQPDTRSFSLNWTFPPGDVEACELVAERLSGGPRQAEASLIAPSSKASLEGLKPGSSYRVSVSTMGRNGLRSRAVTLVCNTSEEGRSPPGLWSPHDPPEELPGWPGSSVVISPNTFSEEHGRIESYAVIVTTNASLLRPTQEIMSKTWYDHYYGQEDSYVAVLLPNPFHPDKRGAPKSWSVPVGTEECGWSREICNGKLKANTQYRFSVAAFTKYDLVNPAVSFTTFSGKGENVHRPIPIQSFKQHYEAKTANANQGFFQEFEELKEIGKEQPKVEAELPANVSKNRYPHVLPYDHSRVRLSQLGEEPHSDYINANFIPGYTSPQEFIATQGPLKKTIEDFWRLVWEQSICTIVMLTVGMENGRVLCDHYWPSESSPGSYGPFHIHLISESSSDEWTTRTFKLWHVSEQPGGRHVTHLQYTAWPDHGIPESTASLISFMELVQEHVQAAKGSGPTLVHCSAGVGRSGTFISLYRLLQQLKEEKVVDVFNTVYTMRMSRYQMIQTLVRPCLPPVPLCHKISRAAREPRAQLSHLFAWQPAPNIPDSPRPPGHRTALPCSGIGQMGTLIALDCLLQQMKAERSVDVYGVTLRLMRSCCLMTPTPVGICFTDTFRDRLSHFLSPTHSKNPSVTSSLPGALQTAVH</sequence>
<evidence type="ECO:0000256" key="5">
    <source>
        <dbReference type="ARBA" id="ARBA00022737"/>
    </source>
</evidence>
<feature type="compositionally biased region" description="Polar residues" evidence="13">
    <location>
        <begin position="1476"/>
        <end position="1487"/>
    </location>
</feature>
<dbReference type="FunFam" id="2.60.40.10:FF:000369">
    <property type="entry name" value="Protein tyrosine phosphatase, receptor type B"/>
    <property type="match status" value="2"/>
</dbReference>
<keyword evidence="18" id="KW-1185">Reference proteome</keyword>
<keyword evidence="5" id="KW-0677">Repeat</keyword>
<feature type="domain" description="Fibronectin type-III" evidence="16">
    <location>
        <begin position="315"/>
        <end position="407"/>
    </location>
</feature>
<dbReference type="GO" id="GO:0043235">
    <property type="term" value="C:receptor complex"/>
    <property type="evidence" value="ECO:0007669"/>
    <property type="project" value="TreeGrafter"/>
</dbReference>
<evidence type="ECO:0000256" key="2">
    <source>
        <dbReference type="ARBA" id="ARBA00013064"/>
    </source>
</evidence>
<dbReference type="InterPro" id="IPR000242">
    <property type="entry name" value="PTP_cat"/>
</dbReference>
<accession>A0A8C8SBL2</accession>
<dbReference type="SMART" id="SM00404">
    <property type="entry name" value="PTPc_motif"/>
    <property type="match status" value="1"/>
</dbReference>
<evidence type="ECO:0000256" key="1">
    <source>
        <dbReference type="ARBA" id="ARBA00004479"/>
    </source>
</evidence>
<dbReference type="Gene3D" id="3.90.190.10">
    <property type="entry name" value="Protein tyrosine phosphatase superfamily"/>
    <property type="match status" value="2"/>
</dbReference>
<dbReference type="GO" id="GO:0016020">
    <property type="term" value="C:membrane"/>
    <property type="evidence" value="ECO:0007669"/>
    <property type="project" value="UniProtKB-SubCell"/>
</dbReference>
<reference evidence="17" key="1">
    <citation type="submission" date="2025-08" db="UniProtKB">
        <authorList>
            <consortium name="Ensembl"/>
        </authorList>
    </citation>
    <scope>IDENTIFICATION</scope>
</reference>
<dbReference type="InterPro" id="IPR003595">
    <property type="entry name" value="Tyr_Pase_cat"/>
</dbReference>
<protein>
    <recommendedName>
        <fullName evidence="2">protein-tyrosine-phosphatase</fullName>
        <ecNumber evidence="2">3.1.3.48</ecNumber>
    </recommendedName>
</protein>
<keyword evidence="9" id="KW-0472">Membrane</keyword>
<dbReference type="InterPro" id="IPR013783">
    <property type="entry name" value="Ig-like_fold"/>
</dbReference>
<feature type="region of interest" description="Disordered" evidence="13">
    <location>
        <begin position="936"/>
        <end position="959"/>
    </location>
</feature>
<keyword evidence="6" id="KW-0378">Hydrolase</keyword>
<dbReference type="SMART" id="SM00060">
    <property type="entry name" value="FN3"/>
    <property type="match status" value="9"/>
</dbReference>
<keyword evidence="4" id="KW-0732">Signal</keyword>
<dbReference type="Pfam" id="PF18861">
    <property type="entry name" value="PTP_tm"/>
    <property type="match status" value="1"/>
</dbReference>
<dbReference type="Ensembl" id="ENSPCET00000017993.1">
    <property type="protein sequence ID" value="ENSPCEP00000017385.1"/>
    <property type="gene ID" value="ENSPCEG00000013586.1"/>
</dbReference>
<dbReference type="SUPFAM" id="SSF49265">
    <property type="entry name" value="Fibronectin type III"/>
    <property type="match status" value="9"/>
</dbReference>
<reference evidence="17" key="2">
    <citation type="submission" date="2025-09" db="UniProtKB">
        <authorList>
            <consortium name="Ensembl"/>
        </authorList>
    </citation>
    <scope>IDENTIFICATION</scope>
</reference>
<evidence type="ECO:0000313" key="18">
    <source>
        <dbReference type="Proteomes" id="UP000694393"/>
    </source>
</evidence>
<proteinExistence type="inferred from homology"/>
<evidence type="ECO:0000256" key="12">
    <source>
        <dbReference type="ARBA" id="ARBA00051722"/>
    </source>
</evidence>
<dbReference type="InterPro" id="IPR036116">
    <property type="entry name" value="FN3_sf"/>
</dbReference>
<keyword evidence="10" id="KW-0325">Glycoprotein</keyword>
<feature type="domain" description="Tyrosine-protein phosphatase" evidence="14">
    <location>
        <begin position="1112"/>
        <end position="1358"/>
    </location>
</feature>
<evidence type="ECO:0000256" key="11">
    <source>
        <dbReference type="ARBA" id="ARBA00025789"/>
    </source>
</evidence>
<dbReference type="InterPro" id="IPR029021">
    <property type="entry name" value="Prot-tyrosine_phosphatase-like"/>
</dbReference>
<evidence type="ECO:0000256" key="9">
    <source>
        <dbReference type="ARBA" id="ARBA00023136"/>
    </source>
</evidence>
<dbReference type="PANTHER" id="PTHR46957:SF10">
    <property type="entry name" value="PROTEIN TYROSINE PHOSPHATASE, RECEPTOR TYPE, H"/>
    <property type="match status" value="1"/>
</dbReference>
<organism evidence="17 18">
    <name type="scientific">Pelusios castaneus</name>
    <name type="common">West African mud turtle</name>
    <dbReference type="NCBI Taxonomy" id="367368"/>
    <lineage>
        <taxon>Eukaryota</taxon>
        <taxon>Metazoa</taxon>
        <taxon>Chordata</taxon>
        <taxon>Craniata</taxon>
        <taxon>Vertebrata</taxon>
        <taxon>Euteleostomi</taxon>
        <taxon>Archelosauria</taxon>
        <taxon>Testudinata</taxon>
        <taxon>Testudines</taxon>
        <taxon>Pleurodira</taxon>
        <taxon>Pelomedusidae</taxon>
        <taxon>Pelusios</taxon>
    </lineage>
</organism>
<evidence type="ECO:0000313" key="17">
    <source>
        <dbReference type="Ensembl" id="ENSPCEP00000017385.1"/>
    </source>
</evidence>
<evidence type="ECO:0000256" key="8">
    <source>
        <dbReference type="ARBA" id="ARBA00022989"/>
    </source>
</evidence>
<dbReference type="CDD" id="cd00063">
    <property type="entry name" value="FN3"/>
    <property type="match status" value="3"/>
</dbReference>
<dbReference type="PRINTS" id="PR00700">
    <property type="entry name" value="PRTYPHPHTASE"/>
</dbReference>
<dbReference type="InterPro" id="IPR050713">
    <property type="entry name" value="RTP_Phos/Ushers"/>
</dbReference>
<dbReference type="GO" id="GO:0004725">
    <property type="term" value="F:protein tyrosine phosphatase activity"/>
    <property type="evidence" value="ECO:0007669"/>
    <property type="project" value="UniProtKB-EC"/>
</dbReference>
<evidence type="ECO:0000259" key="15">
    <source>
        <dbReference type="PROSITE" id="PS50056"/>
    </source>
</evidence>
<comment type="catalytic activity">
    <reaction evidence="12">
        <text>O-phospho-L-tyrosyl-[protein] + H2O = L-tyrosyl-[protein] + phosphate</text>
        <dbReference type="Rhea" id="RHEA:10684"/>
        <dbReference type="Rhea" id="RHEA-COMP:10136"/>
        <dbReference type="Rhea" id="RHEA-COMP:20101"/>
        <dbReference type="ChEBI" id="CHEBI:15377"/>
        <dbReference type="ChEBI" id="CHEBI:43474"/>
        <dbReference type="ChEBI" id="CHEBI:46858"/>
        <dbReference type="ChEBI" id="CHEBI:61978"/>
        <dbReference type="EC" id="3.1.3.48"/>
    </reaction>
</comment>
<dbReference type="PROSITE" id="PS50853">
    <property type="entry name" value="FN3"/>
    <property type="match status" value="4"/>
</dbReference>
<dbReference type="InterPro" id="IPR041201">
    <property type="entry name" value="PTPRJ_TM"/>
</dbReference>
<feature type="domain" description="Tyrosine specific protein phosphatases" evidence="15">
    <location>
        <begin position="1290"/>
        <end position="1358"/>
    </location>
</feature>
<dbReference type="PROSITE" id="PS50055">
    <property type="entry name" value="TYR_PHOSPHATASE_PTP"/>
    <property type="match status" value="1"/>
</dbReference>
<dbReference type="Pfam" id="PF00102">
    <property type="entry name" value="Y_phosphatase"/>
    <property type="match status" value="1"/>
</dbReference>
<dbReference type="InterPro" id="IPR000387">
    <property type="entry name" value="Tyr_Pase_dom"/>
</dbReference>
<dbReference type="Proteomes" id="UP000694393">
    <property type="component" value="Unplaced"/>
</dbReference>
<feature type="region of interest" description="Disordered" evidence="13">
    <location>
        <begin position="1476"/>
        <end position="1496"/>
    </location>
</feature>
<dbReference type="GO" id="GO:0032502">
    <property type="term" value="P:developmental process"/>
    <property type="evidence" value="ECO:0007669"/>
    <property type="project" value="UniProtKB-ARBA"/>
</dbReference>
<evidence type="ECO:0000256" key="13">
    <source>
        <dbReference type="SAM" id="MobiDB-lite"/>
    </source>
</evidence>
<evidence type="ECO:0000259" key="14">
    <source>
        <dbReference type="PROSITE" id="PS50055"/>
    </source>
</evidence>
<keyword evidence="3" id="KW-0812">Transmembrane</keyword>
<feature type="domain" description="Fibronectin type-III" evidence="16">
    <location>
        <begin position="846"/>
        <end position="939"/>
    </location>
</feature>
<dbReference type="InterPro" id="IPR016130">
    <property type="entry name" value="Tyr_Pase_AS"/>
</dbReference>
<evidence type="ECO:0000256" key="4">
    <source>
        <dbReference type="ARBA" id="ARBA00022729"/>
    </source>
</evidence>
<comment type="similarity">
    <text evidence="11">Belongs to the protein-tyrosine phosphatase family. Receptor class 3 subfamily.</text>
</comment>